<dbReference type="RefSeq" id="WP_257390880.1">
    <property type="nucleotide sequence ID" value="NZ_MDVB01000065.1"/>
</dbReference>
<evidence type="ECO:0000259" key="8">
    <source>
        <dbReference type="PROSITE" id="PS50926"/>
    </source>
</evidence>
<dbReference type="Gene3D" id="3.40.50.150">
    <property type="entry name" value="Vaccinia Virus protein VP39"/>
    <property type="match status" value="1"/>
</dbReference>
<dbReference type="InterPro" id="IPR012340">
    <property type="entry name" value="NA-bd_OB-fold"/>
</dbReference>
<keyword evidence="1" id="KW-0408">Iron</keyword>
<sequence>MEQRFIAQVIDWNQEGRGVARVDGKAVFIDDALPGEVVEWQPMRVKKSYTEGRISRVLMPGNARVQPPCEYYERCGGCNSQHIEFTTQVALKQRAWLNQMRRLGKVQPDELMPPIYGLPWRYRERVRLRAVYEYGQLKLGFQARQTHAIVDIDGCLVLPVVLSEALKPIKALLQSWPVGSVEGMMLHQGNAVIALTLQICGGISQKMRMQVDGLLAQLQQQSGWLWQWWLQAGRKTTLQSASATPVLAYGLPEYQLEIPYQPEDFTQVNQATNELMVRRAIQWLQPQAGERIIDWFCGLGNFSLPVARMQAEVVGVEGMAAMCQRAGNNAQRNGLAQLARFQQADLFAMNGQRLRRFGYAHKWLLDPPRAGAQALILALNELEDWQLPGRIVYVSCDPATLARDAGLLVKRGYLYRAGGIMNLFAQTAHVESMAVFDWR</sequence>
<dbReference type="CDD" id="cd02440">
    <property type="entry name" value="AdoMet_MTases"/>
    <property type="match status" value="1"/>
</dbReference>
<evidence type="ECO:0000256" key="2">
    <source>
        <dbReference type="ARBA" id="ARBA00022603"/>
    </source>
</evidence>
<dbReference type="InterPro" id="IPR030390">
    <property type="entry name" value="MeTrfase_TrmA_AS"/>
</dbReference>
<dbReference type="NCBIfam" id="TIGR00479">
    <property type="entry name" value="rumA"/>
    <property type="match status" value="1"/>
</dbReference>
<dbReference type="PANTHER" id="PTHR11061">
    <property type="entry name" value="RNA M5U METHYLTRANSFERASE"/>
    <property type="match status" value="1"/>
</dbReference>
<proteinExistence type="inferred from homology"/>
<dbReference type="InterPro" id="IPR029063">
    <property type="entry name" value="SAM-dependent_MTases_sf"/>
</dbReference>
<dbReference type="Pfam" id="PF05958">
    <property type="entry name" value="tRNA_U5-meth_tr"/>
    <property type="match status" value="1"/>
</dbReference>
<feature type="binding site" evidence="6">
    <location>
        <position position="296"/>
    </location>
    <ligand>
        <name>S-adenosyl-L-methionine</name>
        <dbReference type="ChEBI" id="CHEBI:59789"/>
    </ligand>
</feature>
<name>A0A2N9WTP5_9NEIS</name>
<keyword evidence="1" id="KW-0004">4Fe-4S</keyword>
<keyword evidence="1" id="KW-0479">Metal-binding</keyword>
<dbReference type="GO" id="GO:0070041">
    <property type="term" value="F:rRNA (uridine-C5-)-methyltransferase activity"/>
    <property type="evidence" value="ECO:0007669"/>
    <property type="project" value="TreeGrafter"/>
</dbReference>
<evidence type="ECO:0000256" key="3">
    <source>
        <dbReference type="ARBA" id="ARBA00022679"/>
    </source>
</evidence>
<dbReference type="SUPFAM" id="SSF53335">
    <property type="entry name" value="S-adenosyl-L-methionine-dependent methyltransferases"/>
    <property type="match status" value="1"/>
</dbReference>
<dbReference type="PROSITE" id="PS51687">
    <property type="entry name" value="SAM_MT_RNA_M5U"/>
    <property type="match status" value="1"/>
</dbReference>
<dbReference type="PANTHER" id="PTHR11061:SF49">
    <property type="entry name" value="23S RRNA (URACIL(1939)-C(5))-METHYLTRANSFERASE RLMD"/>
    <property type="match status" value="1"/>
</dbReference>
<accession>A0A2N9WTP5</accession>
<dbReference type="EMBL" id="MDVB01000065">
    <property type="protein sequence ID" value="PIT15050.1"/>
    <property type="molecule type" value="Genomic_DNA"/>
</dbReference>
<evidence type="ECO:0000256" key="4">
    <source>
        <dbReference type="ARBA" id="ARBA00022691"/>
    </source>
</evidence>
<organism evidence="9 10">
    <name type="scientific">Snodgrassella alvi</name>
    <dbReference type="NCBI Taxonomy" id="1196083"/>
    <lineage>
        <taxon>Bacteria</taxon>
        <taxon>Pseudomonadati</taxon>
        <taxon>Pseudomonadota</taxon>
        <taxon>Betaproteobacteria</taxon>
        <taxon>Neisseriales</taxon>
        <taxon>Neisseriaceae</taxon>
        <taxon>Snodgrassella</taxon>
    </lineage>
</organism>
<dbReference type="PROSITE" id="PS01230">
    <property type="entry name" value="TRMA_1"/>
    <property type="match status" value="1"/>
</dbReference>
<dbReference type="GO" id="GO:0070475">
    <property type="term" value="P:rRNA base methylation"/>
    <property type="evidence" value="ECO:0007669"/>
    <property type="project" value="TreeGrafter"/>
</dbReference>
<evidence type="ECO:0000256" key="7">
    <source>
        <dbReference type="PROSITE-ProRule" id="PRU10015"/>
    </source>
</evidence>
<dbReference type="Gene3D" id="2.40.50.140">
    <property type="entry name" value="Nucleic acid-binding proteins"/>
    <property type="match status" value="1"/>
</dbReference>
<feature type="binding site" evidence="6">
    <location>
        <position position="267"/>
    </location>
    <ligand>
        <name>S-adenosyl-L-methionine</name>
        <dbReference type="ChEBI" id="CHEBI:59789"/>
    </ligand>
</feature>
<evidence type="ECO:0000313" key="10">
    <source>
        <dbReference type="Proteomes" id="UP000231293"/>
    </source>
</evidence>
<reference evidence="9 10" key="1">
    <citation type="journal article" date="2017" name="MBio">
        <title>Type VI secretion-mediated competition in the bee gut microbiome.</title>
        <authorList>
            <person name="Steele M.I."/>
            <person name="Kwong W.K."/>
            <person name="Powell J.E."/>
            <person name="Whiteley M."/>
            <person name="Moran N.A."/>
        </authorList>
    </citation>
    <scope>NUCLEOTIDE SEQUENCE [LARGE SCALE GENOMIC DNA]</scope>
    <source>
        <strain evidence="9 10">App2-2</strain>
    </source>
</reference>
<comment type="caution">
    <text evidence="9">The sequence shown here is derived from an EMBL/GenBank/DDBJ whole genome shotgun (WGS) entry which is preliminary data.</text>
</comment>
<dbReference type="SUPFAM" id="SSF50249">
    <property type="entry name" value="Nucleic acid-binding proteins"/>
    <property type="match status" value="1"/>
</dbReference>
<dbReference type="InterPro" id="IPR002792">
    <property type="entry name" value="TRAM_dom"/>
</dbReference>
<evidence type="ECO:0000256" key="6">
    <source>
        <dbReference type="PROSITE-ProRule" id="PRU01024"/>
    </source>
</evidence>
<keyword evidence="2 6" id="KW-0489">Methyltransferase</keyword>
<feature type="binding site" evidence="6">
    <location>
        <position position="366"/>
    </location>
    <ligand>
        <name>S-adenosyl-L-methionine</name>
        <dbReference type="ChEBI" id="CHEBI:59789"/>
    </ligand>
</feature>
<keyword evidence="3 6" id="KW-0808">Transferase</keyword>
<feature type="active site" evidence="7">
    <location>
        <position position="396"/>
    </location>
</feature>
<gene>
    <name evidence="9" type="ORF">BGI32_05980</name>
</gene>
<dbReference type="PROSITE" id="PS50926">
    <property type="entry name" value="TRAM"/>
    <property type="match status" value="1"/>
</dbReference>
<comment type="similarity">
    <text evidence="6">Belongs to the class I-like SAM-binding methyltransferase superfamily. RNA M5U methyltransferase family.</text>
</comment>
<evidence type="ECO:0000256" key="5">
    <source>
        <dbReference type="ARBA" id="ARBA00023014"/>
    </source>
</evidence>
<feature type="active site" description="Nucleophile" evidence="6">
    <location>
        <position position="396"/>
    </location>
</feature>
<keyword evidence="4 6" id="KW-0949">S-adenosyl-L-methionine</keyword>
<dbReference type="GO" id="GO:0051539">
    <property type="term" value="F:4 iron, 4 sulfur cluster binding"/>
    <property type="evidence" value="ECO:0007669"/>
    <property type="project" value="UniProtKB-KW"/>
</dbReference>
<dbReference type="InterPro" id="IPR010280">
    <property type="entry name" value="U5_MeTrfase_fam"/>
</dbReference>
<evidence type="ECO:0000256" key="1">
    <source>
        <dbReference type="ARBA" id="ARBA00022485"/>
    </source>
</evidence>
<evidence type="ECO:0000313" key="9">
    <source>
        <dbReference type="EMBL" id="PIT15050.1"/>
    </source>
</evidence>
<keyword evidence="5" id="KW-0411">Iron-sulfur</keyword>
<feature type="domain" description="TRAM" evidence="8">
    <location>
        <begin position="1"/>
        <end position="56"/>
    </location>
</feature>
<dbReference type="AlphaFoldDB" id="A0A2N9WTP5"/>
<protein>
    <recommendedName>
        <fullName evidence="8">TRAM domain-containing protein</fullName>
    </recommendedName>
</protein>
<dbReference type="Proteomes" id="UP000231293">
    <property type="component" value="Unassembled WGS sequence"/>
</dbReference>
<dbReference type="Gene3D" id="2.40.50.1070">
    <property type="match status" value="1"/>
</dbReference>
<feature type="binding site" evidence="6">
    <location>
        <position position="317"/>
    </location>
    <ligand>
        <name>S-adenosyl-L-methionine</name>
        <dbReference type="ChEBI" id="CHEBI:59789"/>
    </ligand>
</feature>